<name>A0A1V4ID56_9CLOT</name>
<dbReference type="Pfam" id="PF06283">
    <property type="entry name" value="ThuA"/>
    <property type="match status" value="1"/>
</dbReference>
<keyword evidence="3" id="KW-1185">Reference proteome</keyword>
<gene>
    <name evidence="2" type="ORF">CLORY_39140</name>
</gene>
<dbReference type="InterPro" id="IPR029010">
    <property type="entry name" value="ThuA-like"/>
</dbReference>
<evidence type="ECO:0000313" key="2">
    <source>
        <dbReference type="EMBL" id="OPJ57794.1"/>
    </source>
</evidence>
<dbReference type="AlphaFoldDB" id="A0A1V4ID56"/>
<dbReference type="InterPro" id="IPR029062">
    <property type="entry name" value="Class_I_gatase-like"/>
</dbReference>
<reference evidence="2 3" key="1">
    <citation type="submission" date="2017-03" db="EMBL/GenBank/DDBJ databases">
        <title>Genome sequence of Clostridium oryzae DSM 28571.</title>
        <authorList>
            <person name="Poehlein A."/>
            <person name="Daniel R."/>
        </authorList>
    </citation>
    <scope>NUCLEOTIDE SEQUENCE [LARGE SCALE GENOMIC DNA]</scope>
    <source>
        <strain evidence="2 3">DSM 28571</strain>
    </source>
</reference>
<dbReference type="STRING" id="1450648.CLORY_39140"/>
<dbReference type="OrthoDB" id="9812305at2"/>
<dbReference type="SUPFAM" id="SSF52317">
    <property type="entry name" value="Class I glutamine amidotransferase-like"/>
    <property type="match status" value="1"/>
</dbReference>
<organism evidence="2 3">
    <name type="scientific">Clostridium oryzae</name>
    <dbReference type="NCBI Taxonomy" id="1450648"/>
    <lineage>
        <taxon>Bacteria</taxon>
        <taxon>Bacillati</taxon>
        <taxon>Bacillota</taxon>
        <taxon>Clostridia</taxon>
        <taxon>Eubacteriales</taxon>
        <taxon>Clostridiaceae</taxon>
        <taxon>Clostridium</taxon>
    </lineage>
</organism>
<sequence length="210" mass="24184">MKVLVICDDFYHPSDVVRKGLQLLEGQEIQFDFIEDARNWFEQKMKDYDVVIFSKSNNISSSDTTPWMTPEVEEAFDRYVKQGGGLFVIHTGTTGYNNALKFRKLIGGVFNHHPEQCEVKIQAVKENPILDESSTFTIQDEHYFMDMEDSSEDIFMISTSKNGSQPAGWTRAEGKGRVCVITPGHNLEVWLKLEFQSILRKSLKWCSRIM</sequence>
<accession>A0A1V4ID56</accession>
<dbReference type="PANTHER" id="PTHR40469:SF2">
    <property type="entry name" value="GALACTOSE-BINDING DOMAIN-LIKE SUPERFAMILY PROTEIN"/>
    <property type="match status" value="1"/>
</dbReference>
<comment type="caution">
    <text evidence="2">The sequence shown here is derived from an EMBL/GenBank/DDBJ whole genome shotgun (WGS) entry which is preliminary data.</text>
</comment>
<dbReference type="PANTHER" id="PTHR40469">
    <property type="entry name" value="SECRETED GLYCOSYL HYDROLASE"/>
    <property type="match status" value="1"/>
</dbReference>
<dbReference type="RefSeq" id="WP_079427646.1">
    <property type="nucleotide sequence ID" value="NZ_MZGV01000072.1"/>
</dbReference>
<evidence type="ECO:0000259" key="1">
    <source>
        <dbReference type="Pfam" id="PF06283"/>
    </source>
</evidence>
<dbReference type="CDD" id="cd03143">
    <property type="entry name" value="A4_beta-galactosidase_middle_domain"/>
    <property type="match status" value="1"/>
</dbReference>
<feature type="domain" description="ThuA-like" evidence="1">
    <location>
        <begin position="19"/>
        <end position="206"/>
    </location>
</feature>
<protein>
    <submittedName>
        <fullName evidence="2">Trehalose utilization</fullName>
    </submittedName>
</protein>
<dbReference type="Gene3D" id="3.40.50.880">
    <property type="match status" value="1"/>
</dbReference>
<proteinExistence type="predicted"/>
<evidence type="ECO:0000313" key="3">
    <source>
        <dbReference type="Proteomes" id="UP000190080"/>
    </source>
</evidence>
<dbReference type="Proteomes" id="UP000190080">
    <property type="component" value="Unassembled WGS sequence"/>
</dbReference>
<dbReference type="EMBL" id="MZGV01000072">
    <property type="protein sequence ID" value="OPJ57794.1"/>
    <property type="molecule type" value="Genomic_DNA"/>
</dbReference>